<dbReference type="InterPro" id="IPR042110">
    <property type="entry name" value="Adenylosuccinate_synth_dom2"/>
</dbReference>
<evidence type="ECO:0000256" key="1">
    <source>
        <dbReference type="ARBA" id="ARBA00011738"/>
    </source>
</evidence>
<dbReference type="Pfam" id="PF00709">
    <property type="entry name" value="Adenylsucc_synt"/>
    <property type="match status" value="1"/>
</dbReference>
<feature type="binding site" evidence="8">
    <location>
        <begin position="305"/>
        <end position="311"/>
    </location>
    <ligand>
        <name>substrate</name>
    </ligand>
</feature>
<dbReference type="RefSeq" id="WP_015521308.1">
    <property type="nucleotide sequence ID" value="NZ_CABIYH010000003.1"/>
</dbReference>
<dbReference type="GO" id="GO:0005525">
    <property type="term" value="F:GTP binding"/>
    <property type="evidence" value="ECO:0007669"/>
    <property type="project" value="UniProtKB-UniRule"/>
</dbReference>
<dbReference type="GO" id="GO:0005737">
    <property type="term" value="C:cytoplasm"/>
    <property type="evidence" value="ECO:0007669"/>
    <property type="project" value="UniProtKB-SubCell"/>
</dbReference>
<keyword evidence="7 8" id="KW-0342">GTP-binding</keyword>
<evidence type="ECO:0000313" key="9">
    <source>
        <dbReference type="EMBL" id="CUM78821.1"/>
    </source>
</evidence>
<evidence type="ECO:0000313" key="10">
    <source>
        <dbReference type="EMBL" id="RHC16675.1"/>
    </source>
</evidence>
<gene>
    <name evidence="9" type="primary">purA_1</name>
    <name evidence="8" type="synonym">purA</name>
    <name evidence="10" type="ORF">DW856_10175</name>
    <name evidence="9" type="ORF">ERS852572_00477</name>
</gene>
<dbReference type="NCBIfam" id="NF002223">
    <property type="entry name" value="PRK01117.1"/>
    <property type="match status" value="1"/>
</dbReference>
<accession>A0A173RLR2</accession>
<dbReference type="NCBIfam" id="TIGR00184">
    <property type="entry name" value="purA"/>
    <property type="match status" value="1"/>
</dbReference>
<feature type="active site" description="Proton donor" evidence="8">
    <location>
        <position position="40"/>
    </location>
</feature>
<name>A0A173RLR2_9FIRM</name>
<dbReference type="SMART" id="SM00788">
    <property type="entry name" value="Adenylsucc_synt"/>
    <property type="match status" value="1"/>
</dbReference>
<dbReference type="EMBL" id="QSHO01000008">
    <property type="protein sequence ID" value="RHC16675.1"/>
    <property type="molecule type" value="Genomic_DNA"/>
</dbReference>
<dbReference type="CDD" id="cd03108">
    <property type="entry name" value="AdSS"/>
    <property type="match status" value="1"/>
</dbReference>
<dbReference type="InterPro" id="IPR042111">
    <property type="entry name" value="Adenylosuccinate_synth_dom3"/>
</dbReference>
<dbReference type="PANTHER" id="PTHR11846:SF0">
    <property type="entry name" value="ADENYLOSUCCINATE SYNTHETASE"/>
    <property type="match status" value="1"/>
</dbReference>
<dbReference type="GO" id="GO:0044208">
    <property type="term" value="P:'de novo' AMP biosynthetic process"/>
    <property type="evidence" value="ECO:0007669"/>
    <property type="project" value="UniProtKB-UniRule"/>
</dbReference>
<comment type="similarity">
    <text evidence="8">Belongs to the adenylosuccinate synthetase family.</text>
</comment>
<feature type="binding site" description="in other chain" evidence="8">
    <location>
        <position position="309"/>
    </location>
    <ligand>
        <name>IMP</name>
        <dbReference type="ChEBI" id="CHEBI:58053"/>
        <note>ligand shared between dimeric partners</note>
    </ligand>
</feature>
<evidence type="ECO:0000313" key="11">
    <source>
        <dbReference type="Proteomes" id="UP000095350"/>
    </source>
</evidence>
<dbReference type="STRING" id="166486.ERS852572_00477"/>
<feature type="binding site" evidence="8">
    <location>
        <position position="311"/>
    </location>
    <ligand>
        <name>GTP</name>
        <dbReference type="ChEBI" id="CHEBI:37565"/>
    </ligand>
</feature>
<evidence type="ECO:0000256" key="7">
    <source>
        <dbReference type="ARBA" id="ARBA00023134"/>
    </source>
</evidence>
<dbReference type="HAMAP" id="MF_00011">
    <property type="entry name" value="Adenylosucc_synth"/>
    <property type="match status" value="1"/>
</dbReference>
<keyword evidence="8" id="KW-0963">Cytoplasm</keyword>
<feature type="binding site" evidence="8">
    <location>
        <begin position="418"/>
        <end position="420"/>
    </location>
    <ligand>
        <name>GTP</name>
        <dbReference type="ChEBI" id="CHEBI:37565"/>
    </ligand>
</feature>
<dbReference type="EC" id="6.3.4.4" evidence="8"/>
<dbReference type="OrthoDB" id="9807553at2"/>
<dbReference type="FunFam" id="3.90.170.10:FF:000001">
    <property type="entry name" value="Adenylosuccinate synthetase"/>
    <property type="match status" value="1"/>
</dbReference>
<dbReference type="UniPathway" id="UPA00075">
    <property type="reaction ID" value="UER00335"/>
</dbReference>
<feature type="binding site" description="in other chain" evidence="8">
    <location>
        <begin position="12"/>
        <end position="15"/>
    </location>
    <ligand>
        <name>IMP</name>
        <dbReference type="ChEBI" id="CHEBI:58053"/>
        <note>ligand shared between dimeric partners</note>
    </ligand>
</feature>
<comment type="subunit">
    <text evidence="1 8">Homodimer.</text>
</comment>
<dbReference type="Proteomes" id="UP000283513">
    <property type="component" value="Unassembled WGS sequence"/>
</dbReference>
<evidence type="ECO:0000256" key="6">
    <source>
        <dbReference type="ARBA" id="ARBA00022842"/>
    </source>
</evidence>
<dbReference type="AlphaFoldDB" id="A0A173RLR2"/>
<feature type="binding site" evidence="8">
    <location>
        <begin position="337"/>
        <end position="339"/>
    </location>
    <ligand>
        <name>GTP</name>
        <dbReference type="ChEBI" id="CHEBI:37565"/>
    </ligand>
</feature>
<feature type="binding site" description="in other chain" evidence="8">
    <location>
        <position position="131"/>
    </location>
    <ligand>
        <name>IMP</name>
        <dbReference type="ChEBI" id="CHEBI:58053"/>
        <note>ligand shared between dimeric partners</note>
    </ligand>
</feature>
<feature type="binding site" evidence="8">
    <location>
        <position position="39"/>
    </location>
    <ligand>
        <name>Mg(2+)</name>
        <dbReference type="ChEBI" id="CHEBI:18420"/>
    </ligand>
</feature>
<keyword evidence="2 8" id="KW-0436">Ligase</keyword>
<reference evidence="9 11" key="1">
    <citation type="submission" date="2015-09" db="EMBL/GenBank/DDBJ databases">
        <authorList>
            <consortium name="Pathogen Informatics"/>
        </authorList>
    </citation>
    <scope>NUCLEOTIDE SEQUENCE [LARGE SCALE GENOMIC DNA]</scope>
    <source>
        <strain evidence="9 11">2789STDY5834960</strain>
    </source>
</reference>
<comment type="function">
    <text evidence="8">Plays an important role in the de novo pathway of purine nucleotide biosynthesis. Catalyzes the first committed step in the biosynthesis of AMP from IMP.</text>
</comment>
<organism evidence="9 11">
    <name type="scientific">Roseburia intestinalis</name>
    <dbReference type="NCBI Taxonomy" id="166486"/>
    <lineage>
        <taxon>Bacteria</taxon>
        <taxon>Bacillati</taxon>
        <taxon>Bacillota</taxon>
        <taxon>Clostridia</taxon>
        <taxon>Lachnospirales</taxon>
        <taxon>Lachnospiraceae</taxon>
        <taxon>Roseburia</taxon>
    </lineage>
</organism>
<evidence type="ECO:0000256" key="4">
    <source>
        <dbReference type="ARBA" id="ARBA00022741"/>
    </source>
</evidence>
<comment type="cofactor">
    <cofactor evidence="8">
        <name>Mg(2+)</name>
        <dbReference type="ChEBI" id="CHEBI:18420"/>
    </cofactor>
    <text evidence="8">Binds 1 Mg(2+) ion per subunit.</text>
</comment>
<feature type="binding site" evidence="8">
    <location>
        <begin position="11"/>
        <end position="17"/>
    </location>
    <ligand>
        <name>GTP</name>
        <dbReference type="ChEBI" id="CHEBI:37565"/>
    </ligand>
</feature>
<keyword evidence="5 8" id="KW-0658">Purine biosynthesis</keyword>
<evidence type="ECO:0000313" key="12">
    <source>
        <dbReference type="Proteomes" id="UP000283513"/>
    </source>
</evidence>
<keyword evidence="6 8" id="KW-0460">Magnesium</keyword>
<comment type="catalytic activity">
    <reaction evidence="8">
        <text>IMP + L-aspartate + GTP = N(6)-(1,2-dicarboxyethyl)-AMP + GDP + phosphate + 2 H(+)</text>
        <dbReference type="Rhea" id="RHEA:15753"/>
        <dbReference type="ChEBI" id="CHEBI:15378"/>
        <dbReference type="ChEBI" id="CHEBI:29991"/>
        <dbReference type="ChEBI" id="CHEBI:37565"/>
        <dbReference type="ChEBI" id="CHEBI:43474"/>
        <dbReference type="ChEBI" id="CHEBI:57567"/>
        <dbReference type="ChEBI" id="CHEBI:58053"/>
        <dbReference type="ChEBI" id="CHEBI:58189"/>
        <dbReference type="EC" id="6.3.4.4"/>
    </reaction>
</comment>
<dbReference type="PANTHER" id="PTHR11846">
    <property type="entry name" value="ADENYLOSUCCINATE SYNTHETASE"/>
    <property type="match status" value="1"/>
</dbReference>
<dbReference type="SUPFAM" id="SSF52540">
    <property type="entry name" value="P-loop containing nucleoside triphosphate hydrolases"/>
    <property type="match status" value="1"/>
</dbReference>
<sequence>MLTAVTGINWGDEGKGRVVDLLSEHADYVVRYQGGNNAGHTVVTDKGKFVLNLLPSGILHPEVVCVLGNGMVIDPDHLRHEIEMMRYMNVKISPENLKISEKATVCMPFHVRQDVLEEERLSKTGEAFGSTKRGIAYAYGDKYMKKTLRMGDLLYLDSEVIKKRIAMIVESKNLILEKVYGQKPLSVEEVMDWCKGQAEFLKPYITDTGVLLEKAAAEGKDILFEAQLGALRDIDYGIYPYTSSSSTIAAYATIGAGIPKRKPERVVGVMKAYSTCVGEGPFAAEKAAGEKWNDKLRKAGNEFGAATGRPRRVGPFDAVASRYGLQCQNAGDIALTKLDVLSSFEKIPVITGYRVNGKLITDFPTNVLLDAAKPEVEMLDGWNCDISSCRNWNDLPENAKKYIERIEELIGHSIYLVSTGAKRDEYLLKE</sequence>
<dbReference type="Gene3D" id="1.10.300.10">
    <property type="entry name" value="Adenylosuccinate Synthetase, subunit A, domain 2"/>
    <property type="match status" value="1"/>
</dbReference>
<keyword evidence="3 8" id="KW-0479">Metal-binding</keyword>
<evidence type="ECO:0000256" key="5">
    <source>
        <dbReference type="ARBA" id="ARBA00022755"/>
    </source>
</evidence>
<protein>
    <recommendedName>
        <fullName evidence="8">Adenylosuccinate synthetase</fullName>
        <shortName evidence="8">AMPSase</shortName>
        <shortName evidence="8">AdSS</shortName>
        <ecNumber evidence="8">6.3.4.4</ecNumber>
    </recommendedName>
    <alternativeName>
        <fullName evidence="8">IMP--aspartate ligase</fullName>
    </alternativeName>
</protein>
<dbReference type="GO" id="GO:0004019">
    <property type="term" value="F:adenylosuccinate synthase activity"/>
    <property type="evidence" value="ECO:0007669"/>
    <property type="project" value="UniProtKB-UniRule"/>
</dbReference>
<evidence type="ECO:0000256" key="2">
    <source>
        <dbReference type="ARBA" id="ARBA00022598"/>
    </source>
</evidence>
<reference evidence="10 12" key="2">
    <citation type="submission" date="2018-08" db="EMBL/GenBank/DDBJ databases">
        <title>A genome reference for cultivated species of the human gut microbiota.</title>
        <authorList>
            <person name="Zou Y."/>
            <person name="Xue W."/>
            <person name="Luo G."/>
        </authorList>
    </citation>
    <scope>NUCLEOTIDE SEQUENCE [LARGE SCALE GENOMIC DNA]</scope>
    <source>
        <strain evidence="10 12">AM37-1AC</strain>
    </source>
</reference>
<feature type="binding site" evidence="8">
    <location>
        <position position="12"/>
    </location>
    <ligand>
        <name>Mg(2+)</name>
        <dbReference type="ChEBI" id="CHEBI:18420"/>
    </ligand>
</feature>
<feature type="binding site" description="in other chain" evidence="8">
    <location>
        <begin position="37"/>
        <end position="40"/>
    </location>
    <ligand>
        <name>IMP</name>
        <dbReference type="ChEBI" id="CHEBI:58053"/>
        <note>ligand shared between dimeric partners</note>
    </ligand>
</feature>
<feature type="active site" description="Proton acceptor" evidence="8">
    <location>
        <position position="12"/>
    </location>
</feature>
<dbReference type="InterPro" id="IPR042109">
    <property type="entry name" value="Adenylosuccinate_synth_dom1"/>
</dbReference>
<dbReference type="InterPro" id="IPR001114">
    <property type="entry name" value="Adenylosuccinate_synthetase"/>
</dbReference>
<keyword evidence="4 8" id="KW-0547">Nucleotide-binding</keyword>
<dbReference type="PaxDb" id="166486-ERS852572_00477"/>
<dbReference type="EMBL" id="CYXZ01000003">
    <property type="protein sequence ID" value="CUM78821.1"/>
    <property type="molecule type" value="Genomic_DNA"/>
</dbReference>
<evidence type="ECO:0000256" key="8">
    <source>
        <dbReference type="HAMAP-Rule" id="MF_00011"/>
    </source>
</evidence>
<feature type="binding site" evidence="8">
    <location>
        <position position="145"/>
    </location>
    <ligand>
        <name>IMP</name>
        <dbReference type="ChEBI" id="CHEBI:58053"/>
        <note>ligand shared between dimeric partners</note>
    </ligand>
</feature>
<dbReference type="InterPro" id="IPR027417">
    <property type="entry name" value="P-loop_NTPase"/>
</dbReference>
<dbReference type="GO" id="GO:0046040">
    <property type="term" value="P:IMP metabolic process"/>
    <property type="evidence" value="ECO:0007669"/>
    <property type="project" value="TreeGrafter"/>
</dbReference>
<dbReference type="Proteomes" id="UP000095350">
    <property type="component" value="Unassembled WGS sequence"/>
</dbReference>
<comment type="subcellular location">
    <subcellularLocation>
        <location evidence="8">Cytoplasm</location>
    </subcellularLocation>
</comment>
<comment type="pathway">
    <text evidence="8">Purine metabolism; AMP biosynthesis via de novo pathway; AMP from IMP: step 1/2.</text>
</comment>
<proteinExistence type="inferred from homology"/>
<dbReference type="Gene3D" id="3.40.440.10">
    <property type="entry name" value="Adenylosuccinate Synthetase, subunit A, domain 1"/>
    <property type="match status" value="1"/>
</dbReference>
<dbReference type="GO" id="GO:0000287">
    <property type="term" value="F:magnesium ion binding"/>
    <property type="evidence" value="ECO:0007669"/>
    <property type="project" value="UniProtKB-UniRule"/>
</dbReference>
<dbReference type="Gene3D" id="3.90.170.10">
    <property type="entry name" value="Adenylosuccinate Synthetase, subunit A, domain 3"/>
    <property type="match status" value="1"/>
</dbReference>
<evidence type="ECO:0000256" key="3">
    <source>
        <dbReference type="ARBA" id="ARBA00022723"/>
    </source>
</evidence>
<feature type="binding site" evidence="8">
    <location>
        <begin position="39"/>
        <end position="41"/>
    </location>
    <ligand>
        <name>GTP</name>
        <dbReference type="ChEBI" id="CHEBI:37565"/>
    </ligand>
</feature>
<comment type="caution">
    <text evidence="8">Lacks conserved residue(s) required for the propagation of feature annotation.</text>
</comment>